<dbReference type="Proteomes" id="UP000283310">
    <property type="component" value="Unassembled WGS sequence"/>
</dbReference>
<reference evidence="2 3" key="1">
    <citation type="submission" date="2018-08" db="EMBL/GenBank/DDBJ databases">
        <title>A genome reference for cultivated species of the human gut microbiota.</title>
        <authorList>
            <person name="Zou Y."/>
            <person name="Xue W."/>
            <person name="Luo G."/>
        </authorList>
    </citation>
    <scope>NUCLEOTIDE SEQUENCE [LARGE SCALE GENOMIC DNA]</scope>
    <source>
        <strain evidence="2 3">AF26-20BH</strain>
    </source>
</reference>
<organism evidence="2 3">
    <name type="scientific">Bacteroides stercoris</name>
    <dbReference type="NCBI Taxonomy" id="46506"/>
    <lineage>
        <taxon>Bacteria</taxon>
        <taxon>Pseudomonadati</taxon>
        <taxon>Bacteroidota</taxon>
        <taxon>Bacteroidia</taxon>
        <taxon>Bacteroidales</taxon>
        <taxon>Bacteroidaceae</taxon>
        <taxon>Bacteroides</taxon>
    </lineage>
</organism>
<name>A0A412DDF1_BACSE</name>
<gene>
    <name evidence="2" type="ORF">DWY65_14620</name>
</gene>
<dbReference type="EMBL" id="QRTW01000036">
    <property type="protein sequence ID" value="RGR09593.1"/>
    <property type="molecule type" value="Genomic_DNA"/>
</dbReference>
<accession>A0A412DDF1</accession>
<feature type="chain" id="PRO_5019248399" description="DUF1566 domain-containing protein" evidence="1">
    <location>
        <begin position="23"/>
        <end position="178"/>
    </location>
</feature>
<evidence type="ECO:0000256" key="1">
    <source>
        <dbReference type="SAM" id="SignalP"/>
    </source>
</evidence>
<comment type="caution">
    <text evidence="2">The sequence shown here is derived from an EMBL/GenBank/DDBJ whole genome shotgun (WGS) entry which is preliminary data.</text>
</comment>
<evidence type="ECO:0000313" key="2">
    <source>
        <dbReference type="EMBL" id="RGR09593.1"/>
    </source>
</evidence>
<sequence length="178" mass="19416">MRKSMRTLWVVLCCLTVAAGYAQEVVKENGKIIIDASAIRHTKVKKARATDGTNARLGTDDETNIGSAASDEQVYYRFELSAARFSATWINAVNRCRNLADDGGGWRLPTLKEAILIYILWPELQQAGLTGVAGGTATEAGGGGNSYPYVRYSDTGAIVLDAKNVSTDRYFRCIRDLD</sequence>
<keyword evidence="1" id="KW-0732">Signal</keyword>
<proteinExistence type="predicted"/>
<dbReference type="AlphaFoldDB" id="A0A412DDF1"/>
<evidence type="ECO:0008006" key="4">
    <source>
        <dbReference type="Google" id="ProtNLM"/>
    </source>
</evidence>
<evidence type="ECO:0000313" key="3">
    <source>
        <dbReference type="Proteomes" id="UP000283310"/>
    </source>
</evidence>
<protein>
    <recommendedName>
        <fullName evidence="4">DUF1566 domain-containing protein</fullName>
    </recommendedName>
</protein>
<feature type="signal peptide" evidence="1">
    <location>
        <begin position="1"/>
        <end position="22"/>
    </location>
</feature>